<gene>
    <name evidence="1" type="ORF">MYCFIDRAFT_179619</name>
</gene>
<evidence type="ECO:0000313" key="1">
    <source>
        <dbReference type="EMBL" id="EME78183.1"/>
    </source>
</evidence>
<reference evidence="1 2" key="1">
    <citation type="journal article" date="2012" name="PLoS Pathog.">
        <title>Diverse lifestyles and strategies of plant pathogenesis encoded in the genomes of eighteen Dothideomycetes fungi.</title>
        <authorList>
            <person name="Ohm R.A."/>
            <person name="Feau N."/>
            <person name="Henrissat B."/>
            <person name="Schoch C.L."/>
            <person name="Horwitz B.A."/>
            <person name="Barry K.W."/>
            <person name="Condon B.J."/>
            <person name="Copeland A.C."/>
            <person name="Dhillon B."/>
            <person name="Glaser F."/>
            <person name="Hesse C.N."/>
            <person name="Kosti I."/>
            <person name="LaButti K."/>
            <person name="Lindquist E.A."/>
            <person name="Lucas S."/>
            <person name="Salamov A.A."/>
            <person name="Bradshaw R.E."/>
            <person name="Ciuffetti L."/>
            <person name="Hamelin R.C."/>
            <person name="Kema G.H.J."/>
            <person name="Lawrence C."/>
            <person name="Scott J.A."/>
            <person name="Spatafora J.W."/>
            <person name="Turgeon B.G."/>
            <person name="de Wit P.J.G.M."/>
            <person name="Zhong S."/>
            <person name="Goodwin S.B."/>
            <person name="Grigoriev I.V."/>
        </authorList>
    </citation>
    <scope>NUCLEOTIDE SEQUENCE [LARGE SCALE GENOMIC DNA]</scope>
    <source>
        <strain evidence="1 2">CIRAD86</strain>
    </source>
</reference>
<proteinExistence type="predicted"/>
<dbReference type="VEuPathDB" id="FungiDB:MYCFIDRAFT_179619"/>
<name>M3AM23_PSEFD</name>
<dbReference type="Proteomes" id="UP000016932">
    <property type="component" value="Unassembled WGS sequence"/>
</dbReference>
<dbReference type="EMBL" id="KB446564">
    <property type="protein sequence ID" value="EME78183.1"/>
    <property type="molecule type" value="Genomic_DNA"/>
</dbReference>
<evidence type="ECO:0000313" key="2">
    <source>
        <dbReference type="Proteomes" id="UP000016932"/>
    </source>
</evidence>
<dbReference type="RefSeq" id="XP_007931860.1">
    <property type="nucleotide sequence ID" value="XM_007933669.1"/>
</dbReference>
<dbReference type="HOGENOM" id="CLU_1046331_0_0_1"/>
<dbReference type="KEGG" id="pfj:MYCFIDRAFT_179619"/>
<dbReference type="AlphaFoldDB" id="M3AM23"/>
<protein>
    <submittedName>
        <fullName evidence="1">Uncharacterized protein</fullName>
    </submittedName>
</protein>
<sequence length="266" mass="29005">MGLPNARQGSFLPSPHHAGDMVAHRSRAKPWVVHITYSQIGPDVPTRAAGQLLHSGSVFMGGSASRNALALLAIQSTWGAWSWRLSFPGPRKESYEARILFNGSLCNTISAAGAASPHRHNSRRFGVVVHSPDVLDKYELADDRRVSASRVLVDSAWSVSRVKHDQSLRGPRLSNLSFPGTSCAHSITQPANGLACFTQDCDHLREQNRRRLLTTNPSHSENINVCDRAATSAAACIDGRLSEFPPESLFLVVADRSLHDEELANQ</sequence>
<organism evidence="1 2">
    <name type="scientific">Pseudocercospora fijiensis (strain CIRAD86)</name>
    <name type="common">Black leaf streak disease fungus</name>
    <name type="synonym">Mycosphaerella fijiensis</name>
    <dbReference type="NCBI Taxonomy" id="383855"/>
    <lineage>
        <taxon>Eukaryota</taxon>
        <taxon>Fungi</taxon>
        <taxon>Dikarya</taxon>
        <taxon>Ascomycota</taxon>
        <taxon>Pezizomycotina</taxon>
        <taxon>Dothideomycetes</taxon>
        <taxon>Dothideomycetidae</taxon>
        <taxon>Mycosphaerellales</taxon>
        <taxon>Mycosphaerellaceae</taxon>
        <taxon>Pseudocercospora</taxon>
    </lineage>
</organism>
<keyword evidence="2" id="KW-1185">Reference proteome</keyword>
<dbReference type="GeneID" id="19334164"/>
<accession>M3AM23</accession>